<evidence type="ECO:0000313" key="4">
    <source>
        <dbReference type="Proteomes" id="UP000542674"/>
    </source>
</evidence>
<dbReference type="EMBL" id="JACHJS010000001">
    <property type="protein sequence ID" value="MBB4966505.1"/>
    <property type="molecule type" value="Genomic_DNA"/>
</dbReference>
<dbReference type="InterPro" id="IPR003959">
    <property type="entry name" value="ATPase_AAA_core"/>
</dbReference>
<dbReference type="SUPFAM" id="SSF52540">
    <property type="entry name" value="P-loop containing nucleoside triphosphate hydrolases"/>
    <property type="match status" value="1"/>
</dbReference>
<proteinExistence type="predicted"/>
<organism evidence="3 4">
    <name type="scientific">Saccharothrix violaceirubra</name>
    <dbReference type="NCBI Taxonomy" id="413306"/>
    <lineage>
        <taxon>Bacteria</taxon>
        <taxon>Bacillati</taxon>
        <taxon>Actinomycetota</taxon>
        <taxon>Actinomycetes</taxon>
        <taxon>Pseudonocardiales</taxon>
        <taxon>Pseudonocardiaceae</taxon>
        <taxon>Saccharothrix</taxon>
    </lineage>
</organism>
<dbReference type="Proteomes" id="UP000542674">
    <property type="component" value="Unassembled WGS sequence"/>
</dbReference>
<dbReference type="InterPro" id="IPR003593">
    <property type="entry name" value="AAA+_ATPase"/>
</dbReference>
<dbReference type="RefSeq" id="WP_184670536.1">
    <property type="nucleotide sequence ID" value="NZ_BAABAI010000024.1"/>
</dbReference>
<feature type="region of interest" description="Disordered" evidence="1">
    <location>
        <begin position="181"/>
        <end position="223"/>
    </location>
</feature>
<sequence>MSLTNGAVPRERLFALLDKLVGDAVTLVHAPTGTGKSTLLATWADRCGPHVALVNVERRYGEPDVLRQAIHDASTRTRSCLVLDNADRLAGSPAAHLLTGLARDRGHGLVLAGRSSLPLRTWLRAHGGLAEIRAEDLVFTRQEATALLRAHHVHPSLDDFDALLARTGGHAATLRLAVTSLTERGTPTVPRPRDPARSPHSPVRTSHVLDDVESAPRGDSVTR</sequence>
<evidence type="ECO:0000256" key="1">
    <source>
        <dbReference type="SAM" id="MobiDB-lite"/>
    </source>
</evidence>
<evidence type="ECO:0000259" key="2">
    <source>
        <dbReference type="SMART" id="SM00382"/>
    </source>
</evidence>
<accession>A0A7W7T4P8</accession>
<feature type="domain" description="AAA+ ATPase" evidence="2">
    <location>
        <begin position="22"/>
        <end position="159"/>
    </location>
</feature>
<reference evidence="3 4" key="1">
    <citation type="submission" date="2020-08" db="EMBL/GenBank/DDBJ databases">
        <title>Sequencing the genomes of 1000 actinobacteria strains.</title>
        <authorList>
            <person name="Klenk H.-P."/>
        </authorList>
    </citation>
    <scope>NUCLEOTIDE SEQUENCE [LARGE SCALE GENOMIC DNA]</scope>
    <source>
        <strain evidence="3 4">DSM 45084</strain>
    </source>
</reference>
<dbReference type="SMART" id="SM00382">
    <property type="entry name" value="AAA"/>
    <property type="match status" value="1"/>
</dbReference>
<gene>
    <name evidence="3" type="ORF">F4559_003864</name>
</gene>
<comment type="caution">
    <text evidence="3">The sequence shown here is derived from an EMBL/GenBank/DDBJ whole genome shotgun (WGS) entry which is preliminary data.</text>
</comment>
<keyword evidence="4" id="KW-1185">Reference proteome</keyword>
<dbReference type="Gene3D" id="3.40.50.300">
    <property type="entry name" value="P-loop containing nucleotide triphosphate hydrolases"/>
    <property type="match status" value="1"/>
</dbReference>
<dbReference type="InterPro" id="IPR027417">
    <property type="entry name" value="P-loop_NTPase"/>
</dbReference>
<dbReference type="Pfam" id="PF00004">
    <property type="entry name" value="AAA"/>
    <property type="match status" value="1"/>
</dbReference>
<feature type="compositionally biased region" description="Basic and acidic residues" evidence="1">
    <location>
        <begin position="207"/>
        <end position="223"/>
    </location>
</feature>
<protein>
    <submittedName>
        <fullName evidence="3">ATP/maltotriose-dependent transcriptional regulator MalT</fullName>
    </submittedName>
</protein>
<dbReference type="AlphaFoldDB" id="A0A7W7T4P8"/>
<evidence type="ECO:0000313" key="3">
    <source>
        <dbReference type="EMBL" id="MBB4966505.1"/>
    </source>
</evidence>
<dbReference type="GO" id="GO:0016887">
    <property type="term" value="F:ATP hydrolysis activity"/>
    <property type="evidence" value="ECO:0007669"/>
    <property type="project" value="InterPro"/>
</dbReference>
<dbReference type="GO" id="GO:0005524">
    <property type="term" value="F:ATP binding"/>
    <property type="evidence" value="ECO:0007669"/>
    <property type="project" value="InterPro"/>
</dbReference>
<name>A0A7W7T4P8_9PSEU</name>